<accession>A0AAN8S2J2</accession>
<dbReference type="AlphaFoldDB" id="A0AAN8S2J2"/>
<organism evidence="2 3">
    <name type="scientific">Arthrobotrys conoides</name>
    <dbReference type="NCBI Taxonomy" id="74498"/>
    <lineage>
        <taxon>Eukaryota</taxon>
        <taxon>Fungi</taxon>
        <taxon>Dikarya</taxon>
        <taxon>Ascomycota</taxon>
        <taxon>Pezizomycotina</taxon>
        <taxon>Orbiliomycetes</taxon>
        <taxon>Orbiliales</taxon>
        <taxon>Orbiliaceae</taxon>
        <taxon>Arthrobotrys</taxon>
    </lineage>
</organism>
<gene>
    <name evidence="2" type="ORF">TWF506_005171</name>
</gene>
<feature type="region of interest" description="Disordered" evidence="1">
    <location>
        <begin position="1"/>
        <end position="21"/>
    </location>
</feature>
<sequence>MRGVRSLQRYTQINPNHTPSEYPVRPQFWTAQLQIRRRISESSSIRPSLKFLGNLP</sequence>
<feature type="compositionally biased region" description="Polar residues" evidence="1">
    <location>
        <begin position="8"/>
        <end position="19"/>
    </location>
</feature>
<dbReference type="Proteomes" id="UP001307849">
    <property type="component" value="Unassembled WGS sequence"/>
</dbReference>
<name>A0AAN8S2J2_9PEZI</name>
<protein>
    <submittedName>
        <fullName evidence="2">Uncharacterized protein</fullName>
    </submittedName>
</protein>
<evidence type="ECO:0000313" key="3">
    <source>
        <dbReference type="Proteomes" id="UP001307849"/>
    </source>
</evidence>
<reference evidence="2 3" key="1">
    <citation type="submission" date="2019-10" db="EMBL/GenBank/DDBJ databases">
        <authorList>
            <person name="Palmer J.M."/>
        </authorList>
    </citation>
    <scope>NUCLEOTIDE SEQUENCE [LARGE SCALE GENOMIC DNA]</scope>
    <source>
        <strain evidence="2 3">TWF506</strain>
    </source>
</reference>
<keyword evidence="3" id="KW-1185">Reference proteome</keyword>
<dbReference type="EMBL" id="JAVHJM010000002">
    <property type="protein sequence ID" value="KAK6518006.1"/>
    <property type="molecule type" value="Genomic_DNA"/>
</dbReference>
<evidence type="ECO:0000313" key="2">
    <source>
        <dbReference type="EMBL" id="KAK6518006.1"/>
    </source>
</evidence>
<proteinExistence type="predicted"/>
<comment type="caution">
    <text evidence="2">The sequence shown here is derived from an EMBL/GenBank/DDBJ whole genome shotgun (WGS) entry which is preliminary data.</text>
</comment>
<evidence type="ECO:0000256" key="1">
    <source>
        <dbReference type="SAM" id="MobiDB-lite"/>
    </source>
</evidence>